<dbReference type="PANTHER" id="PTHR33371">
    <property type="entry name" value="INTERMEMBRANE PHOSPHOLIPID TRANSPORT SYSTEM BINDING PROTEIN MLAD-RELATED"/>
    <property type="match status" value="1"/>
</dbReference>
<organism evidence="4 5">
    <name type="scientific">Candidatus Desulfacyla euxinica</name>
    <dbReference type="NCBI Taxonomy" id="2841693"/>
    <lineage>
        <taxon>Bacteria</taxon>
        <taxon>Deltaproteobacteria</taxon>
        <taxon>Candidatus Desulfacyla</taxon>
    </lineage>
</organism>
<reference evidence="4 5" key="1">
    <citation type="submission" date="2020-08" db="EMBL/GenBank/DDBJ databases">
        <title>Bridging the membrane lipid divide: bacteria of the FCB group superphylum have the potential to synthesize archaeal ether lipids.</title>
        <authorList>
            <person name="Villanueva L."/>
            <person name="Von Meijenfeldt F.A.B."/>
            <person name="Westbye A.B."/>
            <person name="Yadav S."/>
            <person name="Hopmans E.C."/>
            <person name="Dutilh B.E."/>
            <person name="Sinninghe Damste J.S."/>
        </authorList>
    </citation>
    <scope>NUCLEOTIDE SEQUENCE [LARGE SCALE GENOMIC DNA]</scope>
    <source>
        <strain evidence="4">NIOZ-UU27</strain>
    </source>
</reference>
<evidence type="ECO:0000259" key="3">
    <source>
        <dbReference type="Pfam" id="PF02470"/>
    </source>
</evidence>
<keyword evidence="2" id="KW-0472">Membrane</keyword>
<evidence type="ECO:0000256" key="1">
    <source>
        <dbReference type="SAM" id="Coils"/>
    </source>
</evidence>
<dbReference type="InterPro" id="IPR052336">
    <property type="entry name" value="MlaD_Phospholipid_Transporter"/>
</dbReference>
<name>A0A8J6T1Q7_9DELT</name>
<proteinExistence type="predicted"/>
<keyword evidence="2" id="KW-1133">Transmembrane helix</keyword>
<dbReference type="PANTHER" id="PTHR33371:SF4">
    <property type="entry name" value="INTERMEMBRANE PHOSPHOLIPID TRANSPORT SYSTEM BINDING PROTEIN MLAD"/>
    <property type="match status" value="1"/>
</dbReference>
<evidence type="ECO:0000313" key="4">
    <source>
        <dbReference type="EMBL" id="MBC8176060.1"/>
    </source>
</evidence>
<dbReference type="AlphaFoldDB" id="A0A8J6T1Q7"/>
<protein>
    <submittedName>
        <fullName evidence="4">MCE family protein</fullName>
    </submittedName>
</protein>
<dbReference type="EMBL" id="JACNJD010000080">
    <property type="protein sequence ID" value="MBC8176060.1"/>
    <property type="molecule type" value="Genomic_DNA"/>
</dbReference>
<comment type="caution">
    <text evidence="4">The sequence shown here is derived from an EMBL/GenBank/DDBJ whole genome shotgun (WGS) entry which is preliminary data.</text>
</comment>
<dbReference type="Pfam" id="PF02470">
    <property type="entry name" value="MlaD"/>
    <property type="match status" value="1"/>
</dbReference>
<accession>A0A8J6T1Q7</accession>
<dbReference type="Proteomes" id="UP000650524">
    <property type="component" value="Unassembled WGS sequence"/>
</dbReference>
<feature type="coiled-coil region" evidence="1">
    <location>
        <begin position="269"/>
        <end position="296"/>
    </location>
</feature>
<dbReference type="InterPro" id="IPR003399">
    <property type="entry name" value="Mce/MlaD"/>
</dbReference>
<gene>
    <name evidence="4" type="ORF">H8E19_01540</name>
</gene>
<keyword evidence="1" id="KW-0175">Coiled coil</keyword>
<feature type="transmembrane region" description="Helical" evidence="2">
    <location>
        <begin position="6"/>
        <end position="28"/>
    </location>
</feature>
<evidence type="ECO:0000313" key="5">
    <source>
        <dbReference type="Proteomes" id="UP000650524"/>
    </source>
</evidence>
<keyword evidence="2" id="KW-0812">Transmembrane</keyword>
<feature type="domain" description="Mce/MlaD" evidence="3">
    <location>
        <begin position="37"/>
        <end position="113"/>
    </location>
</feature>
<sequence>MASQKAKLAVGLFVACGIGITMMAVIWLGMSRYLEKGRFYAAYFDESVQGLSKDSPVKYRGVSIGRVESIKVAPDAKLIQVLMKLESDQTLDRSIVAQLRDVGITGSMFVELDRKDDSEPDRSPLITFPSEYPIVASKPSELSELLRGLDDVLNHIKTIDLKGISDKLKLTFDNVNLMIADAEVKAISAKVRESLGNIDRMIVDADIKGVSTKLQSSLASAGRILDSKRWDRILASVDDAAQSLNKLLDKAGSSLGQMDKFLVGVEDMVVDNEENIKKAVEDLRQAMRNANVLLEKGALFIGNADGTFFQLKRQLSVSAQNLEKATDNLNQFLGLVADHPSQLIFGEPPVPRSVEPEE</sequence>
<evidence type="ECO:0000256" key="2">
    <source>
        <dbReference type="SAM" id="Phobius"/>
    </source>
</evidence>